<dbReference type="GO" id="GO:0016020">
    <property type="term" value="C:membrane"/>
    <property type="evidence" value="ECO:0007669"/>
    <property type="project" value="InterPro"/>
</dbReference>
<dbReference type="AlphaFoldDB" id="A0A9D9H4G8"/>
<feature type="non-terminal residue" evidence="2">
    <location>
        <position position="1"/>
    </location>
</feature>
<evidence type="ECO:0000313" key="2">
    <source>
        <dbReference type="EMBL" id="MBO8436056.1"/>
    </source>
</evidence>
<dbReference type="InterPro" id="IPR002528">
    <property type="entry name" value="MATE_fam"/>
</dbReference>
<comment type="caution">
    <text evidence="2">The sequence shown here is derived from an EMBL/GenBank/DDBJ whole genome shotgun (WGS) entry which is preliminary data.</text>
</comment>
<name>A0A9D9H4G8_9SPIO</name>
<accession>A0A9D9H4G8</accession>
<evidence type="ECO:0000256" key="1">
    <source>
        <dbReference type="SAM" id="Phobius"/>
    </source>
</evidence>
<protein>
    <submittedName>
        <fullName evidence="2">Polysaccharide biosynthesis C-terminal domain-containing protein</fullName>
    </submittedName>
</protein>
<keyword evidence="1" id="KW-0472">Membrane</keyword>
<evidence type="ECO:0000313" key="3">
    <source>
        <dbReference type="Proteomes" id="UP000823615"/>
    </source>
</evidence>
<sequence length="112" mass="12738">FLSKGFVMKLFVSGPDALAVSREGESYLSLMAFFYFFPAFTNGIQGFFRGEGDMKVTLICTFIQTSVRVLFTFILVPYLGIKGIAIACALGWSFMLLYEVPYYMHWKRKLIG</sequence>
<gene>
    <name evidence="2" type="ORF">IAA97_03660</name>
</gene>
<keyword evidence="1" id="KW-1133">Transmembrane helix</keyword>
<proteinExistence type="predicted"/>
<reference evidence="2" key="2">
    <citation type="journal article" date="2021" name="PeerJ">
        <title>Extensive microbial diversity within the chicken gut microbiome revealed by metagenomics and culture.</title>
        <authorList>
            <person name="Gilroy R."/>
            <person name="Ravi A."/>
            <person name="Getino M."/>
            <person name="Pursley I."/>
            <person name="Horton D.L."/>
            <person name="Alikhan N.F."/>
            <person name="Baker D."/>
            <person name="Gharbi K."/>
            <person name="Hall N."/>
            <person name="Watson M."/>
            <person name="Adriaenssens E.M."/>
            <person name="Foster-Nyarko E."/>
            <person name="Jarju S."/>
            <person name="Secka A."/>
            <person name="Antonio M."/>
            <person name="Oren A."/>
            <person name="Chaudhuri R.R."/>
            <person name="La Ragione R."/>
            <person name="Hildebrand F."/>
            <person name="Pallen M.J."/>
        </authorList>
    </citation>
    <scope>NUCLEOTIDE SEQUENCE</scope>
    <source>
        <strain evidence="2">7293</strain>
    </source>
</reference>
<dbReference type="GO" id="GO:0015297">
    <property type="term" value="F:antiporter activity"/>
    <property type="evidence" value="ECO:0007669"/>
    <property type="project" value="InterPro"/>
</dbReference>
<organism evidence="2 3">
    <name type="scientific">Candidatus Ornithospirochaeta stercoripullorum</name>
    <dbReference type="NCBI Taxonomy" id="2840899"/>
    <lineage>
        <taxon>Bacteria</taxon>
        <taxon>Pseudomonadati</taxon>
        <taxon>Spirochaetota</taxon>
        <taxon>Spirochaetia</taxon>
        <taxon>Spirochaetales</taxon>
        <taxon>Spirochaetaceae</taxon>
        <taxon>Spirochaetaceae incertae sedis</taxon>
        <taxon>Candidatus Ornithospirochaeta</taxon>
    </lineage>
</organism>
<dbReference type="Pfam" id="PF01554">
    <property type="entry name" value="MatE"/>
    <property type="match status" value="1"/>
</dbReference>
<dbReference type="GO" id="GO:0042910">
    <property type="term" value="F:xenobiotic transmembrane transporter activity"/>
    <property type="evidence" value="ECO:0007669"/>
    <property type="project" value="InterPro"/>
</dbReference>
<dbReference type="Proteomes" id="UP000823615">
    <property type="component" value="Unassembled WGS sequence"/>
</dbReference>
<feature type="transmembrane region" description="Helical" evidence="1">
    <location>
        <begin position="26"/>
        <end position="44"/>
    </location>
</feature>
<dbReference type="EMBL" id="JADIMT010000050">
    <property type="protein sequence ID" value="MBO8436056.1"/>
    <property type="molecule type" value="Genomic_DNA"/>
</dbReference>
<reference evidence="2" key="1">
    <citation type="submission" date="2020-10" db="EMBL/GenBank/DDBJ databases">
        <authorList>
            <person name="Gilroy R."/>
        </authorList>
    </citation>
    <scope>NUCLEOTIDE SEQUENCE</scope>
    <source>
        <strain evidence="2">7293</strain>
    </source>
</reference>
<keyword evidence="1" id="KW-0812">Transmembrane</keyword>